<sequence>MAGYQIDHDNQSPPEGPELCVNNCGFFGSSATNMCSKRHKAMLFQQEQGAKFASSMFGTSSPSNIIKETFTAALLVDAETKSVEPMVVSVQPSYVQDVAEVVALEAVAKPKGRTKPMYYLQ</sequence>
<dbReference type="GO" id="GO:0003677">
    <property type="term" value="F:DNA binding"/>
    <property type="evidence" value="ECO:0007669"/>
    <property type="project" value="InterPro"/>
</dbReference>
<organism evidence="6 7">
    <name type="scientific">Brassica cretica</name>
    <name type="common">Mustard</name>
    <dbReference type="NCBI Taxonomy" id="69181"/>
    <lineage>
        <taxon>Eukaryota</taxon>
        <taxon>Viridiplantae</taxon>
        <taxon>Streptophyta</taxon>
        <taxon>Embryophyta</taxon>
        <taxon>Tracheophyta</taxon>
        <taxon>Spermatophyta</taxon>
        <taxon>Magnoliopsida</taxon>
        <taxon>eudicotyledons</taxon>
        <taxon>Gunneridae</taxon>
        <taxon>Pentapetalae</taxon>
        <taxon>rosids</taxon>
        <taxon>malvids</taxon>
        <taxon>Brassicales</taxon>
        <taxon>Brassicaceae</taxon>
        <taxon>Brassiceae</taxon>
        <taxon>Brassica</taxon>
    </lineage>
</organism>
<evidence type="ECO:0000256" key="1">
    <source>
        <dbReference type="ARBA" id="ARBA00003732"/>
    </source>
</evidence>
<dbReference type="EMBL" id="QGKX02000088">
    <property type="protein sequence ID" value="KAF3586137.1"/>
    <property type="molecule type" value="Genomic_DNA"/>
</dbReference>
<evidence type="ECO:0000256" key="2">
    <source>
        <dbReference type="ARBA" id="ARBA00022723"/>
    </source>
</evidence>
<evidence type="ECO:0000313" key="6">
    <source>
        <dbReference type="EMBL" id="KAF3586137.1"/>
    </source>
</evidence>
<evidence type="ECO:0000313" key="7">
    <source>
        <dbReference type="Proteomes" id="UP000712600"/>
    </source>
</evidence>
<dbReference type="Gene3D" id="1.20.5.4770">
    <property type="match status" value="1"/>
</dbReference>
<feature type="domain" description="A20-type" evidence="5">
    <location>
        <begin position="19"/>
        <end position="37"/>
    </location>
</feature>
<accession>A0A8S9RZ77</accession>
<reference evidence="6" key="1">
    <citation type="submission" date="2019-12" db="EMBL/GenBank/DDBJ databases">
        <title>Genome sequencing and annotation of Brassica cretica.</title>
        <authorList>
            <person name="Studholme D.J."/>
            <person name="Sarris P."/>
        </authorList>
    </citation>
    <scope>NUCLEOTIDE SEQUENCE</scope>
    <source>
        <strain evidence="6">PFS-109/04</strain>
        <tissue evidence="6">Leaf</tissue>
    </source>
</reference>
<comment type="caution">
    <text evidence="6">The sequence shown here is derived from an EMBL/GenBank/DDBJ whole genome shotgun (WGS) entry which is preliminary data.</text>
</comment>
<name>A0A8S9RZ77_BRACR</name>
<dbReference type="Proteomes" id="UP000712600">
    <property type="component" value="Unassembled WGS sequence"/>
</dbReference>
<dbReference type="Pfam" id="PF01754">
    <property type="entry name" value="zf-A20"/>
    <property type="match status" value="1"/>
</dbReference>
<keyword evidence="2" id="KW-0479">Metal-binding</keyword>
<keyword evidence="3" id="KW-0863">Zinc-finger</keyword>
<dbReference type="InterPro" id="IPR002653">
    <property type="entry name" value="Znf_A20"/>
</dbReference>
<gene>
    <name evidence="6" type="ORF">F2Q69_00029854</name>
</gene>
<dbReference type="GO" id="GO:0008270">
    <property type="term" value="F:zinc ion binding"/>
    <property type="evidence" value="ECO:0007669"/>
    <property type="project" value="UniProtKB-KW"/>
</dbReference>
<protein>
    <recommendedName>
        <fullName evidence="5">A20-type domain-containing protein</fullName>
    </recommendedName>
</protein>
<proteinExistence type="predicted"/>
<keyword evidence="4" id="KW-0862">Zinc</keyword>
<comment type="function">
    <text evidence="1">May be involved in environmental stress response.</text>
</comment>
<evidence type="ECO:0000256" key="3">
    <source>
        <dbReference type="ARBA" id="ARBA00022771"/>
    </source>
</evidence>
<dbReference type="SUPFAM" id="SSF57716">
    <property type="entry name" value="Glucocorticoid receptor-like (DNA-binding domain)"/>
    <property type="match status" value="1"/>
</dbReference>
<dbReference type="AlphaFoldDB" id="A0A8S9RZ77"/>
<evidence type="ECO:0000256" key="4">
    <source>
        <dbReference type="ARBA" id="ARBA00022833"/>
    </source>
</evidence>
<evidence type="ECO:0000259" key="5">
    <source>
        <dbReference type="Pfam" id="PF01754"/>
    </source>
</evidence>